<name>A0A1L8D524_9THEO</name>
<dbReference type="InterPro" id="IPR003265">
    <property type="entry name" value="HhH-GPD_domain"/>
</dbReference>
<dbReference type="FunFam" id="1.10.1670.10:FF:000001">
    <property type="entry name" value="Endonuclease III"/>
    <property type="match status" value="1"/>
</dbReference>
<protein>
    <recommendedName>
        <fullName evidence="12">Endonuclease III</fullName>
        <ecNumber evidence="12">4.2.99.18</ecNumber>
    </recommendedName>
    <alternativeName>
        <fullName evidence="12">DNA-(apurinic or apyrimidinic site) lyase</fullName>
    </alternativeName>
</protein>
<keyword evidence="7 12" id="KW-0411">Iron-sulfur</keyword>
<feature type="domain" description="HhH-GPD" evidence="14">
    <location>
        <begin position="47"/>
        <end position="194"/>
    </location>
</feature>
<dbReference type="InterPro" id="IPR023170">
    <property type="entry name" value="HhH_base_excis_C"/>
</dbReference>
<feature type="binding site" evidence="12">
    <location>
        <position position="203"/>
    </location>
    <ligand>
        <name>[4Fe-4S] cluster</name>
        <dbReference type="ChEBI" id="CHEBI:49883"/>
    </ligand>
</feature>
<gene>
    <name evidence="12" type="primary">nth</name>
    <name evidence="15" type="ORF">ciss_22060</name>
</gene>
<dbReference type="SMART" id="SM00478">
    <property type="entry name" value="ENDO3c"/>
    <property type="match status" value="1"/>
</dbReference>
<dbReference type="GO" id="GO:0019104">
    <property type="term" value="F:DNA N-glycosylase activity"/>
    <property type="evidence" value="ECO:0007669"/>
    <property type="project" value="UniProtKB-UniRule"/>
</dbReference>
<dbReference type="EC" id="4.2.99.18" evidence="12"/>
<keyword evidence="10 12" id="KW-0456">Lyase</keyword>
<dbReference type="InterPro" id="IPR011257">
    <property type="entry name" value="DNA_glycosylase"/>
</dbReference>
<feature type="binding site" evidence="12">
    <location>
        <position position="196"/>
    </location>
    <ligand>
        <name>[4Fe-4S] cluster</name>
        <dbReference type="ChEBI" id="CHEBI:49883"/>
    </ligand>
</feature>
<keyword evidence="2 12" id="KW-0004">4Fe-4S</keyword>
<sequence>MNVMKEWWSVTGKKTRKIAAELEKLFPVAKTELNFQNPFQLLVAVVLSAQSTDRQVNKVTEKLFLFVKEPRDLLDMGEEELSRQIRSLGLYRSKARNLIKIAEILEREYQGQVPDSFAELLKLPGVGPKTAEVIIGVGFNKPAFPVDTHVFRVARRLGLSKAKTPESVSLDLKKIFSPSSWIDLHHRLIFFGRRICKAQKPSCNICPFPEFCQKEE</sequence>
<evidence type="ECO:0000259" key="13">
    <source>
        <dbReference type="SMART" id="SM00278"/>
    </source>
</evidence>
<proteinExistence type="inferred from homology"/>
<evidence type="ECO:0000313" key="15">
    <source>
        <dbReference type="EMBL" id="GAV26273.1"/>
    </source>
</evidence>
<dbReference type="Gene3D" id="1.10.340.30">
    <property type="entry name" value="Hypothetical protein, domain 2"/>
    <property type="match status" value="1"/>
</dbReference>
<dbReference type="Pfam" id="PF00730">
    <property type="entry name" value="HhH-GPD"/>
    <property type="match status" value="1"/>
</dbReference>
<evidence type="ECO:0000256" key="5">
    <source>
        <dbReference type="ARBA" id="ARBA00022801"/>
    </source>
</evidence>
<dbReference type="FunFam" id="1.10.340.30:FF:000001">
    <property type="entry name" value="Endonuclease III"/>
    <property type="match status" value="1"/>
</dbReference>
<keyword evidence="6 12" id="KW-0408">Iron</keyword>
<dbReference type="GO" id="GO:0140078">
    <property type="term" value="F:class I DNA-(apurinic or apyrimidinic site) endonuclease activity"/>
    <property type="evidence" value="ECO:0007669"/>
    <property type="project" value="UniProtKB-EC"/>
</dbReference>
<dbReference type="Proteomes" id="UP000187338">
    <property type="component" value="Unassembled WGS sequence"/>
</dbReference>
<comment type="similarity">
    <text evidence="1 12">Belongs to the Nth/MutY family.</text>
</comment>
<keyword evidence="3 12" id="KW-0479">Metal-binding</keyword>
<dbReference type="GO" id="GO:0051539">
    <property type="term" value="F:4 iron, 4 sulfur cluster binding"/>
    <property type="evidence" value="ECO:0007669"/>
    <property type="project" value="UniProtKB-UniRule"/>
</dbReference>
<dbReference type="PANTHER" id="PTHR10359:SF18">
    <property type="entry name" value="ENDONUCLEASE III"/>
    <property type="match status" value="1"/>
</dbReference>
<dbReference type="AlphaFoldDB" id="A0A1L8D524"/>
<feature type="binding site" evidence="12">
    <location>
        <position position="212"/>
    </location>
    <ligand>
        <name>[4Fe-4S] cluster</name>
        <dbReference type="ChEBI" id="CHEBI:49883"/>
    </ligand>
</feature>
<comment type="caution">
    <text evidence="15">The sequence shown here is derived from an EMBL/GenBank/DDBJ whole genome shotgun (WGS) entry which is preliminary data.</text>
</comment>
<dbReference type="InterPro" id="IPR005759">
    <property type="entry name" value="Nth"/>
</dbReference>
<dbReference type="GO" id="GO:0046872">
    <property type="term" value="F:metal ion binding"/>
    <property type="evidence" value="ECO:0007669"/>
    <property type="project" value="UniProtKB-KW"/>
</dbReference>
<dbReference type="Pfam" id="PF00633">
    <property type="entry name" value="HHH"/>
    <property type="match status" value="1"/>
</dbReference>
<keyword evidence="5 12" id="KW-0378">Hydrolase</keyword>
<keyword evidence="15" id="KW-0540">Nuclease</keyword>
<comment type="catalytic activity">
    <reaction evidence="12">
        <text>2'-deoxyribonucleotide-(2'-deoxyribose 5'-phosphate)-2'-deoxyribonucleotide-DNA = a 3'-end 2'-deoxyribonucleotide-(2,3-dehydro-2,3-deoxyribose 5'-phosphate)-DNA + a 5'-end 5'-phospho-2'-deoxyribonucleoside-DNA + H(+)</text>
        <dbReference type="Rhea" id="RHEA:66592"/>
        <dbReference type="Rhea" id="RHEA-COMP:13180"/>
        <dbReference type="Rhea" id="RHEA-COMP:16897"/>
        <dbReference type="Rhea" id="RHEA-COMP:17067"/>
        <dbReference type="ChEBI" id="CHEBI:15378"/>
        <dbReference type="ChEBI" id="CHEBI:136412"/>
        <dbReference type="ChEBI" id="CHEBI:157695"/>
        <dbReference type="ChEBI" id="CHEBI:167181"/>
        <dbReference type="EC" id="4.2.99.18"/>
    </reaction>
</comment>
<dbReference type="PROSITE" id="PS01155">
    <property type="entry name" value="ENDONUCLEASE_III_2"/>
    <property type="match status" value="1"/>
</dbReference>
<dbReference type="InterPro" id="IPR004036">
    <property type="entry name" value="Endonuclease-III-like_CS2"/>
</dbReference>
<evidence type="ECO:0000313" key="16">
    <source>
        <dbReference type="Proteomes" id="UP000187338"/>
    </source>
</evidence>
<evidence type="ECO:0000256" key="3">
    <source>
        <dbReference type="ARBA" id="ARBA00022723"/>
    </source>
</evidence>
<evidence type="ECO:0000256" key="10">
    <source>
        <dbReference type="ARBA" id="ARBA00023239"/>
    </source>
</evidence>
<keyword evidence="15" id="KW-0255">Endonuclease</keyword>
<dbReference type="SMART" id="SM00278">
    <property type="entry name" value="HhH1"/>
    <property type="match status" value="1"/>
</dbReference>
<dbReference type="CDD" id="cd00056">
    <property type="entry name" value="ENDO3c"/>
    <property type="match status" value="1"/>
</dbReference>
<comment type="function">
    <text evidence="12">DNA repair enzyme that has both DNA N-glycosylase activity and AP-lyase activity. The DNA N-glycosylase activity releases various damaged pyrimidines from DNA by cleaving the N-glycosidic bond, leaving an AP (apurinic/apyrimidinic) site. The AP-lyase activity cleaves the phosphodiester bond 3' to the AP site by a beta-elimination, leaving a 3'-terminal unsaturated sugar and a product with a terminal 5'-phosphate.</text>
</comment>
<evidence type="ECO:0000256" key="4">
    <source>
        <dbReference type="ARBA" id="ARBA00022763"/>
    </source>
</evidence>
<dbReference type="STRING" id="661089.ciss_22060"/>
<evidence type="ECO:0000256" key="12">
    <source>
        <dbReference type="HAMAP-Rule" id="MF_00942"/>
    </source>
</evidence>
<feature type="binding site" evidence="12">
    <location>
        <position position="206"/>
    </location>
    <ligand>
        <name>[4Fe-4S] cluster</name>
        <dbReference type="ChEBI" id="CHEBI:49883"/>
    </ligand>
</feature>
<dbReference type="RefSeq" id="WP_235837301.1">
    <property type="nucleotide sequence ID" value="NZ_BDJL01000132.1"/>
</dbReference>
<evidence type="ECO:0000259" key="14">
    <source>
        <dbReference type="SMART" id="SM00478"/>
    </source>
</evidence>
<evidence type="ECO:0000256" key="11">
    <source>
        <dbReference type="ARBA" id="ARBA00023295"/>
    </source>
</evidence>
<dbReference type="GO" id="GO:0006285">
    <property type="term" value="P:base-excision repair, AP site formation"/>
    <property type="evidence" value="ECO:0007669"/>
    <property type="project" value="TreeGrafter"/>
</dbReference>
<reference evidence="16" key="1">
    <citation type="submission" date="2016-12" db="EMBL/GenBank/DDBJ databases">
        <title>Draft Genome Sequences od Carboxydothermus pertinax and islandicus, Hydrogenogenic Carboxydotrophic Bacteria.</title>
        <authorList>
            <person name="Fukuyama Y."/>
            <person name="Ohmae K."/>
            <person name="Yoneda Y."/>
            <person name="Yoshida T."/>
            <person name="Sako Y."/>
        </authorList>
    </citation>
    <scope>NUCLEOTIDE SEQUENCE [LARGE SCALE GENOMIC DNA]</scope>
    <source>
        <strain evidence="16">SET</strain>
    </source>
</reference>
<keyword evidence="16" id="KW-1185">Reference proteome</keyword>
<feature type="domain" description="Helix-hairpin-helix DNA-binding motif class 1" evidence="13">
    <location>
        <begin position="118"/>
        <end position="137"/>
    </location>
</feature>
<evidence type="ECO:0000256" key="9">
    <source>
        <dbReference type="ARBA" id="ARBA00023204"/>
    </source>
</evidence>
<keyword evidence="8 12" id="KW-0238">DNA-binding</keyword>
<dbReference type="SUPFAM" id="SSF48150">
    <property type="entry name" value="DNA-glycosylase"/>
    <property type="match status" value="1"/>
</dbReference>
<evidence type="ECO:0000256" key="1">
    <source>
        <dbReference type="ARBA" id="ARBA00008343"/>
    </source>
</evidence>
<dbReference type="Gene3D" id="1.10.1670.10">
    <property type="entry name" value="Helix-hairpin-Helix base-excision DNA repair enzymes (C-terminal)"/>
    <property type="match status" value="1"/>
</dbReference>
<comment type="cofactor">
    <cofactor evidence="12">
        <name>[4Fe-4S] cluster</name>
        <dbReference type="ChEBI" id="CHEBI:49883"/>
    </cofactor>
    <text evidence="12">Binds 1 [4Fe-4S] cluster.</text>
</comment>
<dbReference type="PANTHER" id="PTHR10359">
    <property type="entry name" value="A/G-SPECIFIC ADENINE GLYCOSYLASE/ENDONUCLEASE III"/>
    <property type="match status" value="1"/>
</dbReference>
<evidence type="ECO:0000256" key="7">
    <source>
        <dbReference type="ARBA" id="ARBA00023014"/>
    </source>
</evidence>
<keyword evidence="11 12" id="KW-0326">Glycosidase</keyword>
<dbReference type="PIRSF" id="PIRSF001435">
    <property type="entry name" value="Nth"/>
    <property type="match status" value="1"/>
</dbReference>
<dbReference type="GO" id="GO:0003677">
    <property type="term" value="F:DNA binding"/>
    <property type="evidence" value="ECO:0007669"/>
    <property type="project" value="UniProtKB-UniRule"/>
</dbReference>
<organism evidence="15 16">
    <name type="scientific">Carboxydothermus islandicus</name>
    <dbReference type="NCBI Taxonomy" id="661089"/>
    <lineage>
        <taxon>Bacteria</taxon>
        <taxon>Bacillati</taxon>
        <taxon>Bacillota</taxon>
        <taxon>Clostridia</taxon>
        <taxon>Thermoanaerobacterales</taxon>
        <taxon>Thermoanaerobacteraceae</taxon>
        <taxon>Carboxydothermus</taxon>
    </lineage>
</organism>
<dbReference type="HAMAP" id="MF_00942">
    <property type="entry name" value="Nth"/>
    <property type="match status" value="1"/>
</dbReference>
<dbReference type="InterPro" id="IPR003583">
    <property type="entry name" value="Hlx-hairpin-Hlx_DNA-bd_motif"/>
</dbReference>
<dbReference type="EMBL" id="BDJL01000132">
    <property type="protein sequence ID" value="GAV26273.1"/>
    <property type="molecule type" value="Genomic_DNA"/>
</dbReference>
<dbReference type="NCBIfam" id="TIGR01083">
    <property type="entry name" value="nth"/>
    <property type="match status" value="1"/>
</dbReference>
<dbReference type="InterPro" id="IPR000445">
    <property type="entry name" value="HhH_motif"/>
</dbReference>
<evidence type="ECO:0000256" key="2">
    <source>
        <dbReference type="ARBA" id="ARBA00022485"/>
    </source>
</evidence>
<accession>A0A1L8D524</accession>
<evidence type="ECO:0000256" key="6">
    <source>
        <dbReference type="ARBA" id="ARBA00023004"/>
    </source>
</evidence>
<keyword evidence="4 12" id="KW-0227">DNA damage</keyword>
<evidence type="ECO:0000256" key="8">
    <source>
        <dbReference type="ARBA" id="ARBA00023125"/>
    </source>
</evidence>
<keyword evidence="9 12" id="KW-0234">DNA repair</keyword>